<keyword evidence="3" id="KW-1185">Reference proteome</keyword>
<feature type="region of interest" description="Disordered" evidence="1">
    <location>
        <begin position="233"/>
        <end position="255"/>
    </location>
</feature>
<sequence length="255" mass="27969">MSVSQSYLTLTYSNISPADQPELEPCDLDPSAEELGPWRRRLSTIWLVRDETTRKLVALEIVGAGRSESVVEKVKLKDGWPKRPTSLHSPPTVQTQARIGEIPGADAPRYIVPQINFLSTPENVVSNDIVLADFDQTFPASSSPDKLLGIPPDSLALEAAIGCKGSPASDIWILGILYIRPQSRNGPLHKSIRSHLRCRPNGKTPCSTIMVSPTMISQREWGCHANPQPLRQLEDSIWDQPGTNEGGIGSNEKSM</sequence>
<name>A0AAD5RVT6_9PEZI</name>
<keyword evidence="2" id="KW-0808">Transferase</keyword>
<accession>A0AAD5RVT6</accession>
<keyword evidence="2" id="KW-0418">Kinase</keyword>
<evidence type="ECO:0000313" key="3">
    <source>
        <dbReference type="Proteomes" id="UP001201980"/>
    </source>
</evidence>
<dbReference type="AlphaFoldDB" id="A0AAD5RVT6"/>
<gene>
    <name evidence="2" type="ORF">MKZ38_008457</name>
</gene>
<dbReference type="GO" id="GO:0016301">
    <property type="term" value="F:kinase activity"/>
    <property type="evidence" value="ECO:0007669"/>
    <property type="project" value="UniProtKB-KW"/>
</dbReference>
<organism evidence="2 3">
    <name type="scientific">Zalerion maritima</name>
    <dbReference type="NCBI Taxonomy" id="339359"/>
    <lineage>
        <taxon>Eukaryota</taxon>
        <taxon>Fungi</taxon>
        <taxon>Dikarya</taxon>
        <taxon>Ascomycota</taxon>
        <taxon>Pezizomycotina</taxon>
        <taxon>Sordariomycetes</taxon>
        <taxon>Lulworthiomycetidae</taxon>
        <taxon>Lulworthiales</taxon>
        <taxon>Lulworthiaceae</taxon>
        <taxon>Zalerion</taxon>
    </lineage>
</organism>
<comment type="caution">
    <text evidence="2">The sequence shown here is derived from an EMBL/GenBank/DDBJ whole genome shotgun (WGS) entry which is preliminary data.</text>
</comment>
<dbReference type="EMBL" id="JAKWBI020000058">
    <property type="protein sequence ID" value="KAJ2904246.1"/>
    <property type="molecule type" value="Genomic_DNA"/>
</dbReference>
<proteinExistence type="predicted"/>
<protein>
    <submittedName>
        <fullName evidence="2">Kinase-like protein</fullName>
    </submittedName>
</protein>
<reference evidence="2" key="1">
    <citation type="submission" date="2022-07" db="EMBL/GenBank/DDBJ databases">
        <title>Draft genome sequence of Zalerion maritima ATCC 34329, a (micro)plastics degrading marine fungus.</title>
        <authorList>
            <person name="Paco A."/>
            <person name="Goncalves M.F.M."/>
            <person name="Rocha-Santos T.A.P."/>
            <person name="Alves A."/>
        </authorList>
    </citation>
    <scope>NUCLEOTIDE SEQUENCE</scope>
    <source>
        <strain evidence="2">ATCC 34329</strain>
    </source>
</reference>
<evidence type="ECO:0000313" key="2">
    <source>
        <dbReference type="EMBL" id="KAJ2904246.1"/>
    </source>
</evidence>
<evidence type="ECO:0000256" key="1">
    <source>
        <dbReference type="SAM" id="MobiDB-lite"/>
    </source>
</evidence>
<dbReference type="Proteomes" id="UP001201980">
    <property type="component" value="Unassembled WGS sequence"/>
</dbReference>